<evidence type="ECO:0000313" key="3">
    <source>
        <dbReference type="Proteomes" id="UP001049518"/>
    </source>
</evidence>
<name>A0ABX8QRR9_9ACTN</name>
<dbReference type="InterPro" id="IPR036291">
    <property type="entry name" value="NAD(P)-bd_dom_sf"/>
</dbReference>
<feature type="domain" description="NAD(P)-binding" evidence="1">
    <location>
        <begin position="7"/>
        <end position="204"/>
    </location>
</feature>
<gene>
    <name evidence="2" type="ORF">AGRA3207_002368</name>
</gene>
<dbReference type="Proteomes" id="UP001049518">
    <property type="component" value="Chromosome"/>
</dbReference>
<evidence type="ECO:0000259" key="1">
    <source>
        <dbReference type="Pfam" id="PF13460"/>
    </source>
</evidence>
<sequence length="215" mass="23019">MRLTVFGATGSTGGPFVRQALDAGHEVTAVVRGDPAALADRMPEAGGRFLAVRADVMNPAEIEPFVSGRDAVVSVLGSAGRAPSRVREKAAESVTTAMARAEVRRLVIVSVSAAYTEAKDDPFARLVVKPLVRRILKHPFTDARAMERVVRGSGLDWTIIRPPRLTGGALTRDYRIGVEGGLRGAYRISRADLADCLIGILDDPDFHRATVSPGY</sequence>
<dbReference type="SUPFAM" id="SSF51735">
    <property type="entry name" value="NAD(P)-binding Rossmann-fold domains"/>
    <property type="match status" value="1"/>
</dbReference>
<dbReference type="InterPro" id="IPR051606">
    <property type="entry name" value="Polyketide_Oxido-like"/>
</dbReference>
<dbReference type="PANTHER" id="PTHR43355:SF2">
    <property type="entry name" value="FLAVIN REDUCTASE (NADPH)"/>
    <property type="match status" value="1"/>
</dbReference>
<reference evidence="2" key="1">
    <citation type="submission" date="2020-07" db="EMBL/GenBank/DDBJ databases">
        <authorList>
            <person name="Tarantini F.S."/>
            <person name="Hong K.W."/>
            <person name="Chan K.G."/>
        </authorList>
    </citation>
    <scope>NUCLEOTIDE SEQUENCE</scope>
    <source>
        <strain evidence="2">32-07</strain>
    </source>
</reference>
<organism evidence="2 3">
    <name type="scientific">Actinomadura graeca</name>
    <dbReference type="NCBI Taxonomy" id="2750812"/>
    <lineage>
        <taxon>Bacteria</taxon>
        <taxon>Bacillati</taxon>
        <taxon>Actinomycetota</taxon>
        <taxon>Actinomycetes</taxon>
        <taxon>Streptosporangiales</taxon>
        <taxon>Thermomonosporaceae</taxon>
        <taxon>Actinomadura</taxon>
    </lineage>
</organism>
<accession>A0ABX8QRR9</accession>
<dbReference type="PANTHER" id="PTHR43355">
    <property type="entry name" value="FLAVIN REDUCTASE (NADPH)"/>
    <property type="match status" value="1"/>
</dbReference>
<proteinExistence type="predicted"/>
<evidence type="ECO:0000313" key="2">
    <source>
        <dbReference type="EMBL" id="QXJ21509.1"/>
    </source>
</evidence>
<dbReference type="InterPro" id="IPR016040">
    <property type="entry name" value="NAD(P)-bd_dom"/>
</dbReference>
<keyword evidence="3" id="KW-1185">Reference proteome</keyword>
<dbReference type="Pfam" id="PF13460">
    <property type="entry name" value="NAD_binding_10"/>
    <property type="match status" value="1"/>
</dbReference>
<protein>
    <submittedName>
        <fullName evidence="2">NAD(P)H-binding protein</fullName>
    </submittedName>
</protein>
<dbReference type="EMBL" id="CP059572">
    <property type="protein sequence ID" value="QXJ21509.1"/>
    <property type="molecule type" value="Genomic_DNA"/>
</dbReference>
<dbReference type="Gene3D" id="3.40.50.720">
    <property type="entry name" value="NAD(P)-binding Rossmann-like Domain"/>
    <property type="match status" value="1"/>
</dbReference>
<dbReference type="RefSeq" id="WP_231334662.1">
    <property type="nucleotide sequence ID" value="NZ_CP059572.1"/>
</dbReference>